<evidence type="ECO:0000313" key="3">
    <source>
        <dbReference type="Proteomes" id="UP000516052"/>
    </source>
</evidence>
<dbReference type="SUPFAM" id="SSF56235">
    <property type="entry name" value="N-terminal nucleophile aminohydrolases (Ntn hydrolases)"/>
    <property type="match status" value="1"/>
</dbReference>
<dbReference type="Pfam" id="PF00733">
    <property type="entry name" value="Asn_synthase"/>
    <property type="match status" value="1"/>
</dbReference>
<dbReference type="Gene3D" id="3.40.50.620">
    <property type="entry name" value="HUPs"/>
    <property type="match status" value="1"/>
</dbReference>
<dbReference type="InterPro" id="IPR029055">
    <property type="entry name" value="Ntn_hydrolases_N"/>
</dbReference>
<gene>
    <name evidence="2" type="ORF">IAG44_15305</name>
</gene>
<dbReference type="SUPFAM" id="SSF52402">
    <property type="entry name" value="Adenine nucleotide alpha hydrolases-like"/>
    <property type="match status" value="1"/>
</dbReference>
<name>A0A7H0ICZ8_9ACTN</name>
<dbReference type="AlphaFoldDB" id="A0A7H0ICZ8"/>
<feature type="domain" description="Asparagine synthetase" evidence="1">
    <location>
        <begin position="203"/>
        <end position="551"/>
    </location>
</feature>
<dbReference type="EMBL" id="CP060828">
    <property type="protein sequence ID" value="QNP70664.1"/>
    <property type="molecule type" value="Genomic_DNA"/>
</dbReference>
<dbReference type="InterPro" id="IPR001962">
    <property type="entry name" value="Asn_synthase"/>
</dbReference>
<protein>
    <recommendedName>
        <fullName evidence="1">Asparagine synthetase domain-containing protein</fullName>
    </recommendedName>
</protein>
<keyword evidence="3" id="KW-1185">Reference proteome</keyword>
<accession>A0A7H0ICZ8</accession>
<reference evidence="2 3" key="1">
    <citation type="submission" date="2020-08" db="EMBL/GenBank/DDBJ databases">
        <title>A novel species.</title>
        <authorList>
            <person name="Gao J."/>
        </authorList>
    </citation>
    <scope>NUCLEOTIDE SEQUENCE [LARGE SCALE GENOMIC DNA]</scope>
    <source>
        <strain evidence="2 3">CRXT-G-22</strain>
    </source>
</reference>
<dbReference type="GO" id="GO:0004066">
    <property type="term" value="F:asparagine synthase (glutamine-hydrolyzing) activity"/>
    <property type="evidence" value="ECO:0007669"/>
    <property type="project" value="InterPro"/>
</dbReference>
<dbReference type="RefSeq" id="WP_187747674.1">
    <property type="nucleotide sequence ID" value="NZ_CP060828.1"/>
</dbReference>
<dbReference type="Proteomes" id="UP000516052">
    <property type="component" value="Chromosome"/>
</dbReference>
<dbReference type="GO" id="GO:0006529">
    <property type="term" value="P:asparagine biosynthetic process"/>
    <property type="evidence" value="ECO:0007669"/>
    <property type="project" value="InterPro"/>
</dbReference>
<organism evidence="2 3">
    <name type="scientific">Streptomyces roseirectus</name>
    <dbReference type="NCBI Taxonomy" id="2768066"/>
    <lineage>
        <taxon>Bacteria</taxon>
        <taxon>Bacillati</taxon>
        <taxon>Actinomycetota</taxon>
        <taxon>Actinomycetes</taxon>
        <taxon>Kitasatosporales</taxon>
        <taxon>Streptomycetaceae</taxon>
        <taxon>Streptomyces</taxon>
    </lineage>
</organism>
<dbReference type="InterPro" id="IPR014729">
    <property type="entry name" value="Rossmann-like_a/b/a_fold"/>
</dbReference>
<evidence type="ECO:0000313" key="2">
    <source>
        <dbReference type="EMBL" id="QNP70664.1"/>
    </source>
</evidence>
<proteinExistence type="predicted"/>
<evidence type="ECO:0000259" key="1">
    <source>
        <dbReference type="Pfam" id="PF00733"/>
    </source>
</evidence>
<sequence>MTTVWLAGGTVEAPAGAVRTSGVWHPPGAVLRVVERGAVTAVVAGMCRGGDDAIARTAEAVAGGRYGEVCALGGSYWMAVHDAVRGRTVVSGDLAGMRPLFTAQNGRGMVWATDAELLAAQLGRGPDLDLLAATVAAGSASHWPHRSVWTGVDRVPGGYALVLEDGVARTVDVRPRPDGRSMESGAPEAGAALWTAVQDYAGTAGPRVSADLSGGLDSSTVVIAASAVTPVVAVTYGGPLADGEDTRLARQVAAYTGAEHHVSAGGAASAHYTGWPRAVPHAPVLTVASSALDADYLPPARGVSPVHLTGHGGDVVLESSTAAWISLAQNGRTRQAKAAVAERARRVNTAPGPLWRAVKEAARRGRPYALERAAEAVAAGQAYGDGPGVWTWCPIGAPARWLTGHGRRTVAAMLDASGRTVGDVDAGEWEDWAALRYNGGALHDSAPLYAEHGIVPVTPFLDNEVVAACLRIGAGERRRPGRYKPLLALARPDLPGWLAGRQSKGNFTPLLYEGLRAHRRELHAVVDASALTAAGLMDADAVHAALDAAVEGVGRPPLGALESFLITSWWLSRITVPAGSAR</sequence>
<dbReference type="KEGG" id="sroi:IAG44_15305"/>